<keyword evidence="2" id="KW-1185">Reference proteome</keyword>
<protein>
    <submittedName>
        <fullName evidence="1">Uncharacterized protein</fullName>
    </submittedName>
</protein>
<name>A0ABR2WVT4_9FUNG</name>
<sequence>MDIDHLIQIGSSSILSASNPALSYRTLGADQNTNQAVTTEESRTKSGIVKVNIEAPPMLSSRHTFPLTRHSSLYPLDIDYFIQIGNSCGARPATEKTETSIQLATCERTSPSSAFTRHTKFHLWGKCVSKLKKLFFS</sequence>
<dbReference type="EMBL" id="JASJQH010000250">
    <property type="protein sequence ID" value="KAK9765588.1"/>
    <property type="molecule type" value="Genomic_DNA"/>
</dbReference>
<evidence type="ECO:0000313" key="1">
    <source>
        <dbReference type="EMBL" id="KAK9765588.1"/>
    </source>
</evidence>
<organism evidence="1 2">
    <name type="scientific">Basidiobolus ranarum</name>
    <dbReference type="NCBI Taxonomy" id="34480"/>
    <lineage>
        <taxon>Eukaryota</taxon>
        <taxon>Fungi</taxon>
        <taxon>Fungi incertae sedis</taxon>
        <taxon>Zoopagomycota</taxon>
        <taxon>Entomophthoromycotina</taxon>
        <taxon>Basidiobolomycetes</taxon>
        <taxon>Basidiobolales</taxon>
        <taxon>Basidiobolaceae</taxon>
        <taxon>Basidiobolus</taxon>
    </lineage>
</organism>
<reference evidence="1 2" key="1">
    <citation type="submission" date="2023-04" db="EMBL/GenBank/DDBJ databases">
        <title>Genome of Basidiobolus ranarum AG-B5.</title>
        <authorList>
            <person name="Stajich J.E."/>
            <person name="Carter-House D."/>
            <person name="Gryganskyi A."/>
        </authorList>
    </citation>
    <scope>NUCLEOTIDE SEQUENCE [LARGE SCALE GENOMIC DNA]</scope>
    <source>
        <strain evidence="1 2">AG-B5</strain>
    </source>
</reference>
<evidence type="ECO:0000313" key="2">
    <source>
        <dbReference type="Proteomes" id="UP001479436"/>
    </source>
</evidence>
<accession>A0ABR2WVT4</accession>
<comment type="caution">
    <text evidence="1">The sequence shown here is derived from an EMBL/GenBank/DDBJ whole genome shotgun (WGS) entry which is preliminary data.</text>
</comment>
<gene>
    <name evidence="1" type="ORF">K7432_005976</name>
</gene>
<proteinExistence type="predicted"/>
<dbReference type="Proteomes" id="UP001479436">
    <property type="component" value="Unassembled WGS sequence"/>
</dbReference>